<proteinExistence type="predicted"/>
<organism evidence="1 2">
    <name type="scientific">Demequina muriae</name>
    <dbReference type="NCBI Taxonomy" id="3051664"/>
    <lineage>
        <taxon>Bacteria</taxon>
        <taxon>Bacillati</taxon>
        <taxon>Actinomycetota</taxon>
        <taxon>Actinomycetes</taxon>
        <taxon>Micrococcales</taxon>
        <taxon>Demequinaceae</taxon>
        <taxon>Demequina</taxon>
    </lineage>
</organism>
<gene>
    <name evidence="1" type="ORF">QQX02_09985</name>
</gene>
<evidence type="ECO:0000313" key="1">
    <source>
        <dbReference type="EMBL" id="MDN4481253.1"/>
    </source>
</evidence>
<reference evidence="1" key="1">
    <citation type="submission" date="2023-06" db="EMBL/GenBank/DDBJ databases">
        <title>Egi l300058.</title>
        <authorList>
            <person name="Gao L."/>
            <person name="Fang B.-Z."/>
            <person name="Li W.-J."/>
        </authorList>
    </citation>
    <scope>NUCLEOTIDE SEQUENCE</scope>
    <source>
        <strain evidence="1">EGI L300058</strain>
    </source>
</reference>
<dbReference type="RefSeq" id="WP_301142818.1">
    <property type="nucleotide sequence ID" value="NZ_JAUHQA010000001.1"/>
</dbReference>
<protein>
    <submittedName>
        <fullName evidence="1">Uncharacterized protein</fullName>
    </submittedName>
</protein>
<name>A0ABT8GIJ8_9MICO</name>
<sequence length="90" mass="9578">MELKAILDRLADIIMARGTGAVRDELGVLARSAEADHPGAAAALTDWQGTEIARERAFAILRRETSYADAVQRHELASSLLALHGVALAA</sequence>
<comment type="caution">
    <text evidence="1">The sequence shown here is derived from an EMBL/GenBank/DDBJ whole genome shotgun (WGS) entry which is preliminary data.</text>
</comment>
<dbReference type="EMBL" id="JAUHQA010000001">
    <property type="protein sequence ID" value="MDN4481253.1"/>
    <property type="molecule type" value="Genomic_DNA"/>
</dbReference>
<accession>A0ABT8GIJ8</accession>
<dbReference type="Proteomes" id="UP001172708">
    <property type="component" value="Unassembled WGS sequence"/>
</dbReference>
<evidence type="ECO:0000313" key="2">
    <source>
        <dbReference type="Proteomes" id="UP001172708"/>
    </source>
</evidence>
<keyword evidence="2" id="KW-1185">Reference proteome</keyword>